<dbReference type="EMBL" id="HBNS01020232">
    <property type="protein sequence ID" value="CAE4609450.1"/>
    <property type="molecule type" value="Transcribed_RNA"/>
</dbReference>
<organism evidence="1">
    <name type="scientific">Ditylum brightwellii</name>
    <dbReference type="NCBI Taxonomy" id="49249"/>
    <lineage>
        <taxon>Eukaryota</taxon>
        <taxon>Sar</taxon>
        <taxon>Stramenopiles</taxon>
        <taxon>Ochrophyta</taxon>
        <taxon>Bacillariophyta</taxon>
        <taxon>Mediophyceae</taxon>
        <taxon>Lithodesmiophycidae</taxon>
        <taxon>Lithodesmiales</taxon>
        <taxon>Lithodesmiaceae</taxon>
        <taxon>Ditylum</taxon>
    </lineage>
</organism>
<proteinExistence type="predicted"/>
<reference evidence="1" key="1">
    <citation type="submission" date="2021-01" db="EMBL/GenBank/DDBJ databases">
        <authorList>
            <person name="Corre E."/>
            <person name="Pelletier E."/>
            <person name="Niang G."/>
            <person name="Scheremetjew M."/>
            <person name="Finn R."/>
            <person name="Kale V."/>
            <person name="Holt S."/>
            <person name="Cochrane G."/>
            <person name="Meng A."/>
            <person name="Brown T."/>
            <person name="Cohen L."/>
        </authorList>
    </citation>
    <scope>NUCLEOTIDE SEQUENCE</scope>
    <source>
        <strain evidence="1">GSO104</strain>
    </source>
</reference>
<gene>
    <name evidence="1" type="ORF">DBRI00130_LOCUS16072</name>
</gene>
<dbReference type="AlphaFoldDB" id="A0A6V2FLX8"/>
<sequence>MKIYNIEPTYKKSICEVELWRKSSDILPTDSDTYRFNWNGPILRRESWWRWGEWTIDIPETPEEIQEFLEDKGCATLEDYLEYHGAETIEEVLLPDQDEDEHVLPAEAECKYCWDGQGDEFTIEQTRDLNLSREDCERLEKEALRVYADEEMFEEGLIQLGWDHYSTVYEIYCTLKVTLQESEDEKYKREVSEFKKKFKANFEQFSERFGCLFDREGDNDGDDVKEECITTYQHAISKFGIDQVFKVIDDCVPFNTPVLHEGASLQPFMIAALCENSPVAVIYHFLRKDPSHVRYC</sequence>
<protein>
    <submittedName>
        <fullName evidence="1">Uncharacterized protein</fullName>
    </submittedName>
</protein>
<evidence type="ECO:0000313" key="1">
    <source>
        <dbReference type="EMBL" id="CAE4609450.1"/>
    </source>
</evidence>
<name>A0A6V2FLX8_9STRA</name>
<accession>A0A6V2FLX8</accession>